<gene>
    <name evidence="1" type="ORF">S01H1_52280</name>
</gene>
<reference evidence="1" key="1">
    <citation type="journal article" date="2014" name="Front. Microbiol.">
        <title>High frequency of phylogenetically diverse reductive dehalogenase-homologous genes in deep subseafloor sedimentary metagenomes.</title>
        <authorList>
            <person name="Kawai M."/>
            <person name="Futagami T."/>
            <person name="Toyoda A."/>
            <person name="Takaki Y."/>
            <person name="Nishi S."/>
            <person name="Hori S."/>
            <person name="Arai W."/>
            <person name="Tsubouchi T."/>
            <person name="Morono Y."/>
            <person name="Uchiyama I."/>
            <person name="Ito T."/>
            <person name="Fujiyama A."/>
            <person name="Inagaki F."/>
            <person name="Takami H."/>
        </authorList>
    </citation>
    <scope>NUCLEOTIDE SEQUENCE</scope>
    <source>
        <strain evidence="1">Expedition CK06-06</strain>
    </source>
</reference>
<dbReference type="EMBL" id="BARS01033787">
    <property type="protein sequence ID" value="GAG15288.1"/>
    <property type="molecule type" value="Genomic_DNA"/>
</dbReference>
<accession>X0VS42</accession>
<evidence type="ECO:0000313" key="1">
    <source>
        <dbReference type="EMBL" id="GAG15288.1"/>
    </source>
</evidence>
<protein>
    <submittedName>
        <fullName evidence="1">Uncharacterized protein</fullName>
    </submittedName>
</protein>
<proteinExistence type="predicted"/>
<sequence length="59" mass="6670">MPTGHFLLSHDLLRDVLNLPDDAKIISVQYVSPITCKIWVEHKDISESIEGKARELLPS</sequence>
<comment type="caution">
    <text evidence="1">The sequence shown here is derived from an EMBL/GenBank/DDBJ whole genome shotgun (WGS) entry which is preliminary data.</text>
</comment>
<dbReference type="AlphaFoldDB" id="X0VS42"/>
<name>X0VS42_9ZZZZ</name>
<feature type="non-terminal residue" evidence="1">
    <location>
        <position position="59"/>
    </location>
</feature>
<organism evidence="1">
    <name type="scientific">marine sediment metagenome</name>
    <dbReference type="NCBI Taxonomy" id="412755"/>
    <lineage>
        <taxon>unclassified sequences</taxon>
        <taxon>metagenomes</taxon>
        <taxon>ecological metagenomes</taxon>
    </lineage>
</organism>